<feature type="non-terminal residue" evidence="2">
    <location>
        <position position="80"/>
    </location>
</feature>
<dbReference type="EMBL" id="SOHE01000037">
    <property type="protein sequence ID" value="TFD51246.1"/>
    <property type="molecule type" value="Genomic_DNA"/>
</dbReference>
<name>A0A4R9A314_9MICO</name>
<sequence>MRRPQGFEGPPAGKKPATTRPAQPTGTPGRGPGSRPGSPSTEPITLPAADAAGPSIAPVTRLPFGLSRPRGTPASAAQGA</sequence>
<gene>
    <name evidence="2" type="ORF">E3T55_08080</name>
</gene>
<accession>A0A4R9A314</accession>
<dbReference type="AlphaFoldDB" id="A0A4R9A314"/>
<feature type="compositionally biased region" description="Low complexity" evidence="1">
    <location>
        <begin position="16"/>
        <end position="27"/>
    </location>
</feature>
<evidence type="ECO:0000313" key="3">
    <source>
        <dbReference type="Proteomes" id="UP000297447"/>
    </source>
</evidence>
<reference evidence="2 3" key="1">
    <citation type="submission" date="2019-03" db="EMBL/GenBank/DDBJ databases">
        <title>Genomics of glacier-inhabiting Cryobacterium strains.</title>
        <authorList>
            <person name="Liu Q."/>
            <person name="Xin Y.-H."/>
        </authorList>
    </citation>
    <scope>NUCLEOTIDE SEQUENCE [LARGE SCALE GENOMIC DNA]</scope>
    <source>
        <strain evidence="2 3">Hh14</strain>
    </source>
</reference>
<dbReference type="Proteomes" id="UP000297447">
    <property type="component" value="Unassembled WGS sequence"/>
</dbReference>
<protein>
    <submittedName>
        <fullName evidence="2">Uncharacterized protein</fullName>
    </submittedName>
</protein>
<comment type="caution">
    <text evidence="2">The sequence shown here is derived from an EMBL/GenBank/DDBJ whole genome shotgun (WGS) entry which is preliminary data.</text>
</comment>
<keyword evidence="3" id="KW-1185">Reference proteome</keyword>
<evidence type="ECO:0000256" key="1">
    <source>
        <dbReference type="SAM" id="MobiDB-lite"/>
    </source>
</evidence>
<evidence type="ECO:0000313" key="2">
    <source>
        <dbReference type="EMBL" id="TFD51246.1"/>
    </source>
</evidence>
<organism evidence="2 3">
    <name type="scientific">Cryobacterium frigoriphilum</name>
    <dbReference type="NCBI Taxonomy" id="1259150"/>
    <lineage>
        <taxon>Bacteria</taxon>
        <taxon>Bacillati</taxon>
        <taxon>Actinomycetota</taxon>
        <taxon>Actinomycetes</taxon>
        <taxon>Micrococcales</taxon>
        <taxon>Microbacteriaceae</taxon>
        <taxon>Cryobacterium</taxon>
    </lineage>
</organism>
<feature type="region of interest" description="Disordered" evidence="1">
    <location>
        <begin position="1"/>
        <end position="80"/>
    </location>
</feature>
<proteinExistence type="predicted"/>